<dbReference type="AlphaFoldDB" id="A0AAD9QN69"/>
<dbReference type="EMBL" id="JARQWQ010000022">
    <property type="protein sequence ID" value="KAK2564403.1"/>
    <property type="molecule type" value="Genomic_DNA"/>
</dbReference>
<evidence type="ECO:0000256" key="2">
    <source>
        <dbReference type="ARBA" id="ARBA00022884"/>
    </source>
</evidence>
<proteinExistence type="predicted"/>
<name>A0AAD9QN69_ACRCE</name>
<evidence type="ECO:0000256" key="1">
    <source>
        <dbReference type="ARBA" id="ARBA00022737"/>
    </source>
</evidence>
<dbReference type="Gene3D" id="3.30.70.330">
    <property type="match status" value="1"/>
</dbReference>
<feature type="region of interest" description="Disordered" evidence="3">
    <location>
        <begin position="245"/>
        <end position="268"/>
    </location>
</feature>
<comment type="caution">
    <text evidence="4">The sequence shown here is derived from an EMBL/GenBank/DDBJ whole genome shotgun (WGS) entry which is preliminary data.</text>
</comment>
<dbReference type="GO" id="GO:0003729">
    <property type="term" value="F:mRNA binding"/>
    <property type="evidence" value="ECO:0007669"/>
    <property type="project" value="TreeGrafter"/>
</dbReference>
<dbReference type="InterPro" id="IPR035979">
    <property type="entry name" value="RBD_domain_sf"/>
</dbReference>
<keyword evidence="1" id="KW-0677">Repeat</keyword>
<reference evidence="4" key="1">
    <citation type="journal article" date="2023" name="G3 (Bethesda)">
        <title>Whole genome assembly and annotation of the endangered Caribbean coral Acropora cervicornis.</title>
        <authorList>
            <person name="Selwyn J.D."/>
            <person name="Vollmer S.V."/>
        </authorList>
    </citation>
    <scope>NUCLEOTIDE SEQUENCE</scope>
    <source>
        <strain evidence="4">K2</strain>
    </source>
</reference>
<dbReference type="InterPro" id="IPR012677">
    <property type="entry name" value="Nucleotide-bd_a/b_plait_sf"/>
</dbReference>
<dbReference type="SUPFAM" id="SSF54928">
    <property type="entry name" value="RNA-binding domain, RBD"/>
    <property type="match status" value="1"/>
</dbReference>
<evidence type="ECO:0000256" key="3">
    <source>
        <dbReference type="SAM" id="MobiDB-lite"/>
    </source>
</evidence>
<keyword evidence="5" id="KW-1185">Reference proteome</keyword>
<dbReference type="PANTHER" id="PTHR48032">
    <property type="entry name" value="RNA-BINDING PROTEIN MUSASHI HOMOLOG RBP6"/>
    <property type="match status" value="1"/>
</dbReference>
<organism evidence="4 5">
    <name type="scientific">Acropora cervicornis</name>
    <name type="common">Staghorn coral</name>
    <dbReference type="NCBI Taxonomy" id="6130"/>
    <lineage>
        <taxon>Eukaryota</taxon>
        <taxon>Metazoa</taxon>
        <taxon>Cnidaria</taxon>
        <taxon>Anthozoa</taxon>
        <taxon>Hexacorallia</taxon>
        <taxon>Scleractinia</taxon>
        <taxon>Astrocoeniina</taxon>
        <taxon>Acroporidae</taxon>
        <taxon>Acropora</taxon>
    </lineage>
</organism>
<dbReference type="Proteomes" id="UP001249851">
    <property type="component" value="Unassembled WGS sequence"/>
</dbReference>
<protein>
    <submittedName>
        <fullName evidence="4">RNA-binding protein Musashi-like protein 2</fullName>
    </submittedName>
</protein>
<evidence type="ECO:0000313" key="5">
    <source>
        <dbReference type="Proteomes" id="UP001249851"/>
    </source>
</evidence>
<reference evidence="4" key="2">
    <citation type="journal article" date="2023" name="Science">
        <title>Genomic signatures of disease resistance in endangered staghorn corals.</title>
        <authorList>
            <person name="Vollmer S.V."/>
            <person name="Selwyn J.D."/>
            <person name="Despard B.A."/>
            <person name="Roesel C.L."/>
        </authorList>
    </citation>
    <scope>NUCLEOTIDE SEQUENCE</scope>
    <source>
        <strain evidence="4">K2</strain>
    </source>
</reference>
<sequence>MLYSTYYYIMVGFGFVTFDSSEAVEEAVRTRYHDFNGKTVEAKKAEQQQPRGMGQGGNMGMGGAQMNAGYGRGQFGYPQQPGMVPPSAAMGRGYPGYGAMAPGYPGANPVVGAAYGYGMGGQGVTGYGVDQSSMYGAQPGSAGAGAFAAGYGSAPTSAAASMAGTSAYAEYAQMSAASQGAMAGGAQPRLDTPAAPDYSAYGLGNYQQQESSYGPARSSFSSDAGSYGNYGAAAEQANYGTSYPHGGGGEPFGRGGGNVSRGYHPYGR</sequence>
<evidence type="ECO:0000313" key="4">
    <source>
        <dbReference type="EMBL" id="KAK2564403.1"/>
    </source>
</evidence>
<dbReference type="GO" id="GO:0006417">
    <property type="term" value="P:regulation of translation"/>
    <property type="evidence" value="ECO:0007669"/>
    <property type="project" value="TreeGrafter"/>
</dbReference>
<keyword evidence="2" id="KW-0694">RNA-binding</keyword>
<accession>A0AAD9QN69</accession>
<gene>
    <name evidence="4" type="ORF">P5673_011831</name>
</gene>
<feature type="compositionally biased region" description="Gly residues" evidence="3">
    <location>
        <begin position="245"/>
        <end position="259"/>
    </location>
</feature>
<dbReference type="PANTHER" id="PTHR48032:SF6">
    <property type="entry name" value="RNA-BINDING (RRM_RBD_RNP MOTIFS) FAMILY PROTEIN"/>
    <property type="match status" value="1"/>
</dbReference>